<reference evidence="2" key="2">
    <citation type="submission" date="2014-05" db="EMBL/GenBank/DDBJ databases">
        <title>Draft genome sequence of Virgibacillus massiliensis Vm-5.</title>
        <authorList>
            <person name="Khelaifia S."/>
            <person name="Croce O."/>
            <person name="Lagier J.C."/>
            <person name="Raoult D."/>
        </authorList>
    </citation>
    <scope>NUCLEOTIDE SEQUENCE [LARGE SCALE GENOMIC DNA]</scope>
    <source>
        <strain evidence="2">Vm-5</strain>
    </source>
</reference>
<evidence type="ECO:0000313" key="1">
    <source>
        <dbReference type="EMBL" id="CDQ41058.1"/>
    </source>
</evidence>
<dbReference type="Proteomes" id="UP000028875">
    <property type="component" value="Unassembled WGS sequence"/>
</dbReference>
<comment type="caution">
    <text evidence="1">The sequence shown here is derived from an EMBL/GenBank/DDBJ whole genome shotgun (WGS) entry which is preliminary data.</text>
</comment>
<dbReference type="Pfam" id="PF10612">
    <property type="entry name" value="Spore-coat_CotZ"/>
    <property type="match status" value="1"/>
</dbReference>
<dbReference type="eggNOG" id="ENOG5032WK3">
    <property type="taxonomic scope" value="Bacteria"/>
</dbReference>
<keyword evidence="1" id="KW-0946">Virion</keyword>
<organism evidence="1 2">
    <name type="scientific">Virgibacillus massiliensis</name>
    <dbReference type="NCBI Taxonomy" id="1462526"/>
    <lineage>
        <taxon>Bacteria</taxon>
        <taxon>Bacillati</taxon>
        <taxon>Bacillota</taxon>
        <taxon>Bacilli</taxon>
        <taxon>Bacillales</taxon>
        <taxon>Bacillaceae</taxon>
        <taxon>Virgibacillus</taxon>
    </lineage>
</organism>
<keyword evidence="1" id="KW-0167">Capsid protein</keyword>
<dbReference type="RefSeq" id="WP_021288742.1">
    <property type="nucleotide sequence ID" value="NZ_BNER01000007.1"/>
</dbReference>
<dbReference type="STRING" id="1462526.BN990_03410"/>
<protein>
    <submittedName>
        <fullName evidence="1">Spore coat protein Y</fullName>
    </submittedName>
</protein>
<accession>A0A024QEU3</accession>
<dbReference type="EMBL" id="CCDP010000002">
    <property type="protein sequence ID" value="CDQ41058.1"/>
    <property type="molecule type" value="Genomic_DNA"/>
</dbReference>
<reference evidence="1 2" key="1">
    <citation type="submission" date="2014-03" db="EMBL/GenBank/DDBJ databases">
        <authorList>
            <person name="Urmite Genomes U."/>
        </authorList>
    </citation>
    <scope>NUCLEOTIDE SEQUENCE [LARGE SCALE GENOMIC DNA]</scope>
    <source>
        <strain evidence="1 2">Vm-5</strain>
    </source>
</reference>
<evidence type="ECO:0000313" key="2">
    <source>
        <dbReference type="Proteomes" id="UP000028875"/>
    </source>
</evidence>
<proteinExistence type="predicted"/>
<name>A0A024QEU3_9BACI</name>
<dbReference type="AlphaFoldDB" id="A0A024QEU3"/>
<keyword evidence="2" id="KW-1185">Reference proteome</keyword>
<dbReference type="InterPro" id="IPR019593">
    <property type="entry name" value="Spore_coat_protein_Z/Y"/>
</dbReference>
<dbReference type="OrthoDB" id="1655185at2"/>
<sequence length="180" mass="20166" precursor="true">MGCNKRKKKTCSKGCSSKKQRKDCICDIVRRIIDAQHEVRNDCHCDSSCHTSIEQLRGKKHGPRHTTIPFMLYDKCSCEPFIGSGVSKTCSCHRHGFECIESPIFRAKHFAKGSKCCVNLELLLPISDGYETSTGHCSHACAFFPDDTRVTDFQATGVCITVDLSHFFAITCLDPITPWE</sequence>
<gene>
    <name evidence="1" type="primary">cotY_2</name>
    <name evidence="1" type="ORF">BN990_03410</name>
</gene>